<sequence length="45" mass="5312">MAYVQECAEYVWVKDLQASLAFESCEENEDPLVQKLTRFQMRVNV</sequence>
<dbReference type="EMBL" id="JAAIUW010000012">
    <property type="protein sequence ID" value="KAF7807114.1"/>
    <property type="molecule type" value="Genomic_DNA"/>
</dbReference>
<evidence type="ECO:0000313" key="1">
    <source>
        <dbReference type="EMBL" id="KAF7807114.1"/>
    </source>
</evidence>
<name>A0A834SNC2_9FABA</name>
<accession>A0A834SNC2</accession>
<organism evidence="1 2">
    <name type="scientific">Senna tora</name>
    <dbReference type="NCBI Taxonomy" id="362788"/>
    <lineage>
        <taxon>Eukaryota</taxon>
        <taxon>Viridiplantae</taxon>
        <taxon>Streptophyta</taxon>
        <taxon>Embryophyta</taxon>
        <taxon>Tracheophyta</taxon>
        <taxon>Spermatophyta</taxon>
        <taxon>Magnoliopsida</taxon>
        <taxon>eudicotyledons</taxon>
        <taxon>Gunneridae</taxon>
        <taxon>Pentapetalae</taxon>
        <taxon>rosids</taxon>
        <taxon>fabids</taxon>
        <taxon>Fabales</taxon>
        <taxon>Fabaceae</taxon>
        <taxon>Caesalpinioideae</taxon>
        <taxon>Cassia clade</taxon>
        <taxon>Senna</taxon>
    </lineage>
</organism>
<keyword evidence="2" id="KW-1185">Reference proteome</keyword>
<dbReference type="Proteomes" id="UP000634136">
    <property type="component" value="Unassembled WGS sequence"/>
</dbReference>
<comment type="caution">
    <text evidence="1">The sequence shown here is derived from an EMBL/GenBank/DDBJ whole genome shotgun (WGS) entry which is preliminary data.</text>
</comment>
<protein>
    <submittedName>
        <fullName evidence="1">Uncharacterized protein</fullName>
    </submittedName>
</protein>
<dbReference type="AlphaFoldDB" id="A0A834SNC2"/>
<gene>
    <name evidence="1" type="ORF">G2W53_039275</name>
</gene>
<reference evidence="1" key="1">
    <citation type="submission" date="2020-09" db="EMBL/GenBank/DDBJ databases">
        <title>Genome-Enabled Discovery of Anthraquinone Biosynthesis in Senna tora.</title>
        <authorList>
            <person name="Kang S.-H."/>
            <person name="Pandey R.P."/>
            <person name="Lee C.-M."/>
            <person name="Sim J.-S."/>
            <person name="Jeong J.-T."/>
            <person name="Choi B.-S."/>
            <person name="Jung M."/>
            <person name="Ginzburg D."/>
            <person name="Zhao K."/>
            <person name="Won S.Y."/>
            <person name="Oh T.-J."/>
            <person name="Yu Y."/>
            <person name="Kim N.-H."/>
            <person name="Lee O.R."/>
            <person name="Lee T.-H."/>
            <person name="Bashyal P."/>
            <person name="Kim T.-S."/>
            <person name="Lee W.-H."/>
            <person name="Kawkins C."/>
            <person name="Kim C.-K."/>
            <person name="Kim J.S."/>
            <person name="Ahn B.O."/>
            <person name="Rhee S.Y."/>
            <person name="Sohng J.K."/>
        </authorList>
    </citation>
    <scope>NUCLEOTIDE SEQUENCE</scope>
    <source>
        <tissue evidence="1">Leaf</tissue>
    </source>
</reference>
<evidence type="ECO:0000313" key="2">
    <source>
        <dbReference type="Proteomes" id="UP000634136"/>
    </source>
</evidence>
<proteinExistence type="predicted"/>